<dbReference type="OrthoDB" id="9789350at2"/>
<evidence type="ECO:0000313" key="4">
    <source>
        <dbReference type="EMBL" id="SMO54402.1"/>
    </source>
</evidence>
<evidence type="ECO:0000256" key="2">
    <source>
        <dbReference type="HAMAP-Rule" id="MF_01940"/>
    </source>
</evidence>
<feature type="domain" description="Phosphoesterase HXTX" evidence="3">
    <location>
        <begin position="92"/>
        <end position="164"/>
    </location>
</feature>
<dbReference type="GO" id="GO:0008664">
    <property type="term" value="F:RNA 2',3'-cyclic 3'-phosphodiesterase activity"/>
    <property type="evidence" value="ECO:0007669"/>
    <property type="project" value="UniProtKB-EC"/>
</dbReference>
<name>A0A521C4M9_9BACT</name>
<accession>A0A521C4M9</accession>
<organism evidence="4 5">
    <name type="scientific">Fodinibius sediminis</name>
    <dbReference type="NCBI Taxonomy" id="1214077"/>
    <lineage>
        <taxon>Bacteria</taxon>
        <taxon>Pseudomonadati</taxon>
        <taxon>Balneolota</taxon>
        <taxon>Balneolia</taxon>
        <taxon>Balneolales</taxon>
        <taxon>Balneolaceae</taxon>
        <taxon>Fodinibius</taxon>
    </lineage>
</organism>
<sequence>MRLFIAIPLPEDVRQQLAALRGPIDGVRWQSGHQMHLTLKFLGDTSERDLPPLIEQLNGIHQQAFKLVIKGFGCFPRRGRPKVLWAGVSKSTKLRKLQRRVEETTIAAGFQAENRPYVPHITIGRTRGGNKREVMSFINQHKKLMIPGVPVSEFVLYESRLNAGGATHEQIKRFPLGT</sequence>
<feature type="short sequence motif" description="HXTX 1" evidence="2">
    <location>
        <begin position="36"/>
        <end position="39"/>
    </location>
</feature>
<gene>
    <name evidence="4" type="ORF">SAMN06265218_10529</name>
</gene>
<dbReference type="RefSeq" id="WP_142713796.1">
    <property type="nucleotide sequence ID" value="NZ_FXTH01000005.1"/>
</dbReference>
<dbReference type="GO" id="GO:0004113">
    <property type="term" value="F:2',3'-cyclic-nucleotide 3'-phosphodiesterase activity"/>
    <property type="evidence" value="ECO:0007669"/>
    <property type="project" value="InterPro"/>
</dbReference>
<feature type="domain" description="Phosphoesterase HXTX" evidence="3">
    <location>
        <begin position="7"/>
        <end position="85"/>
    </location>
</feature>
<reference evidence="4 5" key="1">
    <citation type="submission" date="2017-05" db="EMBL/GenBank/DDBJ databases">
        <authorList>
            <person name="Varghese N."/>
            <person name="Submissions S."/>
        </authorList>
    </citation>
    <scope>NUCLEOTIDE SEQUENCE [LARGE SCALE GENOMIC DNA]</scope>
    <source>
        <strain evidence="4 5">DSM 21194</strain>
    </source>
</reference>
<keyword evidence="1 2" id="KW-0378">Hydrolase</keyword>
<dbReference type="NCBIfam" id="TIGR02258">
    <property type="entry name" value="2_5_ligase"/>
    <property type="match status" value="1"/>
</dbReference>
<dbReference type="Pfam" id="PF02834">
    <property type="entry name" value="LigT_PEase"/>
    <property type="match status" value="2"/>
</dbReference>
<comment type="similarity">
    <text evidence="2">Belongs to the 2H phosphoesterase superfamily. ThpR family.</text>
</comment>
<evidence type="ECO:0000256" key="1">
    <source>
        <dbReference type="ARBA" id="ARBA00022801"/>
    </source>
</evidence>
<comment type="catalytic activity">
    <reaction evidence="2">
        <text>a 3'-end 2',3'-cyclophospho-ribonucleotide-RNA + H2O = a 3'-end 2'-phospho-ribonucleotide-RNA + H(+)</text>
        <dbReference type="Rhea" id="RHEA:11828"/>
        <dbReference type="Rhea" id="RHEA-COMP:10464"/>
        <dbReference type="Rhea" id="RHEA-COMP:17353"/>
        <dbReference type="ChEBI" id="CHEBI:15377"/>
        <dbReference type="ChEBI" id="CHEBI:15378"/>
        <dbReference type="ChEBI" id="CHEBI:83064"/>
        <dbReference type="ChEBI" id="CHEBI:173113"/>
        <dbReference type="EC" id="3.1.4.58"/>
    </reaction>
</comment>
<dbReference type="PANTHER" id="PTHR35561:SF1">
    <property type="entry name" value="RNA 2',3'-CYCLIC PHOSPHODIESTERASE"/>
    <property type="match status" value="1"/>
</dbReference>
<dbReference type="Gene3D" id="3.90.1140.10">
    <property type="entry name" value="Cyclic phosphodiesterase"/>
    <property type="match status" value="1"/>
</dbReference>
<dbReference type="AlphaFoldDB" id="A0A521C4M9"/>
<dbReference type="Proteomes" id="UP000317593">
    <property type="component" value="Unassembled WGS sequence"/>
</dbReference>
<dbReference type="InterPro" id="IPR004175">
    <property type="entry name" value="RNA_CPDase"/>
</dbReference>
<protein>
    <recommendedName>
        <fullName evidence="2">RNA 2',3'-cyclic phosphodiesterase</fullName>
        <shortName evidence="2">RNA 2',3'-CPDase</shortName>
        <ecNumber evidence="2">3.1.4.58</ecNumber>
    </recommendedName>
</protein>
<evidence type="ECO:0000313" key="5">
    <source>
        <dbReference type="Proteomes" id="UP000317593"/>
    </source>
</evidence>
<dbReference type="PANTHER" id="PTHR35561">
    <property type="entry name" value="RNA 2',3'-CYCLIC PHOSPHODIESTERASE"/>
    <property type="match status" value="1"/>
</dbReference>
<proteinExistence type="inferred from homology"/>
<dbReference type="InterPro" id="IPR009097">
    <property type="entry name" value="Cyclic_Pdiesterase"/>
</dbReference>
<evidence type="ECO:0000259" key="3">
    <source>
        <dbReference type="Pfam" id="PF02834"/>
    </source>
</evidence>
<feature type="short sequence motif" description="HXTX 2" evidence="2">
    <location>
        <begin position="120"/>
        <end position="123"/>
    </location>
</feature>
<feature type="active site" description="Proton donor" evidence="2">
    <location>
        <position position="36"/>
    </location>
</feature>
<dbReference type="EMBL" id="FXTH01000005">
    <property type="protein sequence ID" value="SMO54402.1"/>
    <property type="molecule type" value="Genomic_DNA"/>
</dbReference>
<feature type="active site" description="Proton acceptor" evidence="2">
    <location>
        <position position="120"/>
    </location>
</feature>
<keyword evidence="5" id="KW-1185">Reference proteome</keyword>
<dbReference type="GO" id="GO:0016874">
    <property type="term" value="F:ligase activity"/>
    <property type="evidence" value="ECO:0007669"/>
    <property type="project" value="UniProtKB-KW"/>
</dbReference>
<keyword evidence="4" id="KW-0436">Ligase</keyword>
<dbReference type="EC" id="3.1.4.58" evidence="2"/>
<comment type="function">
    <text evidence="2">Hydrolyzes RNA 2',3'-cyclic phosphodiester to an RNA 2'-phosphomonoester.</text>
</comment>
<dbReference type="InterPro" id="IPR014051">
    <property type="entry name" value="Phosphoesterase_HXTX"/>
</dbReference>
<dbReference type="SUPFAM" id="SSF55144">
    <property type="entry name" value="LigT-like"/>
    <property type="match status" value="1"/>
</dbReference>
<dbReference type="HAMAP" id="MF_01940">
    <property type="entry name" value="RNA_CPDase"/>
    <property type="match status" value="1"/>
</dbReference>